<reference evidence="4" key="1">
    <citation type="journal article" date="2011" name="Genome Biol.">
        <title>Comparative and functional genomics provide insights into the pathogenicity of dermatophytic fungi.</title>
        <authorList>
            <person name="Burmester A."/>
            <person name="Shelest E."/>
            <person name="Gloeckner G."/>
            <person name="Heddergott C."/>
            <person name="Schindler S."/>
            <person name="Staib P."/>
            <person name="Heidel A."/>
            <person name="Felder M."/>
            <person name="Petzold A."/>
            <person name="Szafranski K."/>
            <person name="Feuermann M."/>
            <person name="Pedruzzi I."/>
            <person name="Priebe S."/>
            <person name="Groth M."/>
            <person name="Winkler R."/>
            <person name="Li W."/>
            <person name="Kniemeyer O."/>
            <person name="Schroeckh V."/>
            <person name="Hertweck C."/>
            <person name="Hube B."/>
            <person name="White T.C."/>
            <person name="Platzer M."/>
            <person name="Guthke R."/>
            <person name="Heitman J."/>
            <person name="Woestemeyer J."/>
            <person name="Zipfel P.F."/>
            <person name="Monod M."/>
            <person name="Brakhage A.A."/>
        </authorList>
    </citation>
    <scope>NUCLEOTIDE SEQUENCE [LARGE SCALE GENOMIC DNA]</scope>
    <source>
        <strain evidence="4">ATCC MYA-4681 / CBS 112371</strain>
    </source>
</reference>
<dbReference type="Proteomes" id="UP000008866">
    <property type="component" value="Unassembled WGS sequence"/>
</dbReference>
<dbReference type="PANTHER" id="PTHR45763:SF46">
    <property type="entry name" value="AB HYDROLASE-1 DOMAIN-CONTAINING PROTEIN"/>
    <property type="match status" value="1"/>
</dbReference>
<organism evidence="3 4">
    <name type="scientific">Arthroderma benhamiae (strain ATCC MYA-4681 / CBS 112371)</name>
    <name type="common">Trichophyton mentagrophytes</name>
    <dbReference type="NCBI Taxonomy" id="663331"/>
    <lineage>
        <taxon>Eukaryota</taxon>
        <taxon>Fungi</taxon>
        <taxon>Dikarya</taxon>
        <taxon>Ascomycota</taxon>
        <taxon>Pezizomycotina</taxon>
        <taxon>Eurotiomycetes</taxon>
        <taxon>Eurotiomycetidae</taxon>
        <taxon>Onygenales</taxon>
        <taxon>Arthrodermataceae</taxon>
        <taxon>Trichophyton</taxon>
    </lineage>
</organism>
<dbReference type="eggNOG" id="ENOG502QS8H">
    <property type="taxonomic scope" value="Eukaryota"/>
</dbReference>
<dbReference type="OMA" id="PWIAGTQ"/>
<evidence type="ECO:0000256" key="1">
    <source>
        <dbReference type="SAM" id="Phobius"/>
    </source>
</evidence>
<dbReference type="GeneID" id="9523057"/>
<comment type="caution">
    <text evidence="3">The sequence shown here is derived from an EMBL/GenBank/DDBJ whole genome shotgun (WGS) entry which is preliminary data.</text>
</comment>
<keyword evidence="1" id="KW-0472">Membrane</keyword>
<dbReference type="InterPro" id="IPR029058">
    <property type="entry name" value="AB_hydrolase_fold"/>
</dbReference>
<dbReference type="HOGENOM" id="CLU_020336_49_0_1"/>
<evidence type="ECO:0000259" key="2">
    <source>
        <dbReference type="Pfam" id="PF00561"/>
    </source>
</evidence>
<keyword evidence="1" id="KW-0812">Transmembrane</keyword>
<keyword evidence="4" id="KW-1185">Reference proteome</keyword>
<evidence type="ECO:0000313" key="3">
    <source>
        <dbReference type="EMBL" id="EFE32338.1"/>
    </source>
</evidence>
<dbReference type="EMBL" id="ABSU01000016">
    <property type="protein sequence ID" value="EFE32338.1"/>
    <property type="molecule type" value="Genomic_DNA"/>
</dbReference>
<dbReference type="AlphaFoldDB" id="D4AXD3"/>
<dbReference type="Pfam" id="PF00561">
    <property type="entry name" value="Abhydrolase_1"/>
    <property type="match status" value="1"/>
</dbReference>
<name>D4AXD3_ARTBC</name>
<dbReference type="InterPro" id="IPR000073">
    <property type="entry name" value="AB_hydrolase_1"/>
</dbReference>
<evidence type="ECO:0000313" key="4">
    <source>
        <dbReference type="Proteomes" id="UP000008866"/>
    </source>
</evidence>
<feature type="domain" description="AB hydrolase-1" evidence="2">
    <location>
        <begin position="168"/>
        <end position="410"/>
    </location>
</feature>
<dbReference type="KEGG" id="abe:ARB_00861"/>
<dbReference type="SUPFAM" id="SSF53474">
    <property type="entry name" value="alpha/beta-Hydrolases"/>
    <property type="match status" value="1"/>
</dbReference>
<accession>D4AXD3</accession>
<proteinExistence type="predicted"/>
<dbReference type="RefSeq" id="XP_003012978.1">
    <property type="nucleotide sequence ID" value="XM_003012932.1"/>
</dbReference>
<keyword evidence="1" id="KW-1133">Transmembrane helix</keyword>
<gene>
    <name evidence="3" type="ORF">ARB_00861</name>
</gene>
<dbReference type="PANTHER" id="PTHR45763">
    <property type="entry name" value="HYDROLASE, ALPHA/BETA FOLD FAMILY PROTEIN, EXPRESSED-RELATED"/>
    <property type="match status" value="1"/>
</dbReference>
<protein>
    <recommendedName>
        <fullName evidence="2">AB hydrolase-1 domain-containing protein</fullName>
    </recommendedName>
</protein>
<dbReference type="Gene3D" id="3.40.50.1820">
    <property type="entry name" value="alpha/beta hydrolase"/>
    <property type="match status" value="1"/>
</dbReference>
<feature type="transmembrane region" description="Helical" evidence="1">
    <location>
        <begin position="90"/>
        <end position="111"/>
    </location>
</feature>
<sequence>MLMSAVRLAVGLLVRRHPGHFYHHITPAPEFPNYKTVSSYSVSQAPVNINIASGFSSSSVVSRKLPSTPRSCQRRQEDGIYKQPSWTGRFVLFLQNILILIPILILNKYIFSSVYSKMKAPFPRLSFSLSTATPTFIPPSLASFPDKTVSLRDGRVLGYTEYGCPSGYPLLYFHGWPSSRLEAFLADSIAKRHGIRIISPDRPGFGISAFQPRRRIMDWPNDIQDLTRHLKISRFAILGGSGGGPYAVACAHALPHESLSAVGVLAGAGPWIAGTQDVPLVSRMMGVAANNVPWAFTGMTNMLVGSLRWVSGTGYIIRWLDNWIESTKKEDDKTPTQEGREALLRIAFEGFAQGSRGFVHEAQLLSQGWGFRFEDVTYDKIQIWHGTQDANSPIRLTRYMAEKLPHSELQEWDDTHYTIGERLEEVITELVPKEIHRPASS</sequence>